<dbReference type="InterPro" id="IPR008966">
    <property type="entry name" value="Adhesion_dom_sf"/>
</dbReference>
<dbReference type="AlphaFoldDB" id="A0AB39CK35"/>
<dbReference type="Pfam" id="PF06551">
    <property type="entry name" value="DUF1120"/>
    <property type="match status" value="1"/>
</dbReference>
<dbReference type="GO" id="GO:0009289">
    <property type="term" value="C:pilus"/>
    <property type="evidence" value="ECO:0007669"/>
    <property type="project" value="InterPro"/>
</dbReference>
<feature type="chain" id="PRO_5044262017" evidence="1">
    <location>
        <begin position="33"/>
        <end position="218"/>
    </location>
</feature>
<dbReference type="GO" id="GO:0007155">
    <property type="term" value="P:cell adhesion"/>
    <property type="evidence" value="ECO:0007669"/>
    <property type="project" value="InterPro"/>
</dbReference>
<dbReference type="SUPFAM" id="SSF49401">
    <property type="entry name" value="Bacterial adhesins"/>
    <property type="match status" value="1"/>
</dbReference>
<gene>
    <name evidence="2" type="ORF">ABRY99_01365</name>
</gene>
<evidence type="ECO:0000313" key="2">
    <source>
        <dbReference type="EMBL" id="XDJ42250.1"/>
    </source>
</evidence>
<protein>
    <submittedName>
        <fullName evidence="2">DUF1120 domain-containing protein</fullName>
    </submittedName>
</protein>
<dbReference type="EMBL" id="CP158252">
    <property type="protein sequence ID" value="XDJ42250.1"/>
    <property type="molecule type" value="Genomic_DNA"/>
</dbReference>
<dbReference type="InterPro" id="IPR036937">
    <property type="entry name" value="Adhesion_dom_fimbrial_sf"/>
</dbReference>
<dbReference type="InterPro" id="IPR010546">
    <property type="entry name" value="DUF1120"/>
</dbReference>
<organism evidence="2">
    <name type="scientific">Castellaniella ginsengisoli</name>
    <dbReference type="NCBI Taxonomy" id="546114"/>
    <lineage>
        <taxon>Bacteria</taxon>
        <taxon>Pseudomonadati</taxon>
        <taxon>Pseudomonadota</taxon>
        <taxon>Betaproteobacteria</taxon>
        <taxon>Burkholderiales</taxon>
        <taxon>Alcaligenaceae</taxon>
        <taxon>Castellaniella</taxon>
    </lineage>
</organism>
<proteinExistence type="predicted"/>
<accession>A0AB39CK35</accession>
<reference evidence="2" key="1">
    <citation type="submission" date="2024-05" db="EMBL/GenBank/DDBJ databases">
        <authorList>
            <person name="Luo Y.-C."/>
            <person name="Nicholds J."/>
            <person name="Mortimer T."/>
            <person name="Maboni G."/>
        </authorList>
    </citation>
    <scope>NUCLEOTIDE SEQUENCE</scope>
    <source>
        <strain evidence="2">153920</strain>
    </source>
</reference>
<keyword evidence="1" id="KW-0732">Signal</keyword>
<feature type="signal peptide" evidence="1">
    <location>
        <begin position="1"/>
        <end position="32"/>
    </location>
</feature>
<evidence type="ECO:0000256" key="1">
    <source>
        <dbReference type="SAM" id="SignalP"/>
    </source>
</evidence>
<name>A0AB39CK35_9BURK</name>
<dbReference type="RefSeq" id="WP_368643579.1">
    <property type="nucleotide sequence ID" value="NZ_CP158252.1"/>
</dbReference>
<sequence>MKNLKKKQTFVKCVLLFSLIATSAATPMLASAASSAQLKVTGSIVPASCSITMPGGATVDYGKISASTLNATADTKIEEKIRAKVSITCSAPTLFAIKVTDERPGTAITRNGDTYPLHGLGTLHNVKVGGYGLDLLNSQADGKSVSIMRKPAEAADWETGPKTYAIPGSLLAFGGPAVASTTANADIRVRTYVAPSRGLPLAEEIPLDGLASFELVYL</sequence>
<dbReference type="Gene3D" id="2.60.40.1090">
    <property type="entry name" value="Fimbrial-type adhesion domain"/>
    <property type="match status" value="1"/>
</dbReference>